<dbReference type="VEuPathDB" id="AmoebaDB:EIN_264010"/>
<gene>
    <name evidence="6" type="ORF">EIN_264010</name>
</gene>
<keyword evidence="4" id="KW-1133">Transmembrane helix</keyword>
<dbReference type="InterPro" id="IPR053215">
    <property type="entry name" value="TKL_Ser/Thr_kinase"/>
</dbReference>
<reference evidence="6 7" key="1">
    <citation type="submission" date="2012-10" db="EMBL/GenBank/DDBJ databases">
        <authorList>
            <person name="Zafar N."/>
            <person name="Inman J."/>
            <person name="Hall N."/>
            <person name="Lorenzi H."/>
            <person name="Caler E."/>
        </authorList>
    </citation>
    <scope>NUCLEOTIDE SEQUENCE [LARGE SCALE GENOMIC DNA]</scope>
    <source>
        <strain evidence="6 7">IP1</strain>
    </source>
</reference>
<keyword evidence="7" id="KW-1185">Reference proteome</keyword>
<dbReference type="PROSITE" id="PS50011">
    <property type="entry name" value="PROTEIN_KINASE_DOM"/>
    <property type="match status" value="1"/>
</dbReference>
<dbReference type="SMART" id="SM00220">
    <property type="entry name" value="S_TKc"/>
    <property type="match status" value="1"/>
</dbReference>
<dbReference type="Proteomes" id="UP000014680">
    <property type="component" value="Unassembled WGS sequence"/>
</dbReference>
<keyword evidence="6" id="KW-0418">Kinase</keyword>
<keyword evidence="2 3" id="KW-0067">ATP-binding</keyword>
<dbReference type="GO" id="GO:0004708">
    <property type="term" value="F:MAP kinase kinase activity"/>
    <property type="evidence" value="ECO:0007669"/>
    <property type="project" value="UniProtKB-EC"/>
</dbReference>
<dbReference type="GeneID" id="14891943"/>
<dbReference type="InterPro" id="IPR000719">
    <property type="entry name" value="Prot_kinase_dom"/>
</dbReference>
<feature type="domain" description="Protein kinase" evidence="5">
    <location>
        <begin position="1116"/>
        <end position="1379"/>
    </location>
</feature>
<keyword evidence="4" id="KW-0812">Transmembrane</keyword>
<dbReference type="EC" id="2.7.12.2" evidence="6"/>
<keyword evidence="4" id="KW-0472">Membrane</keyword>
<evidence type="ECO:0000256" key="1">
    <source>
        <dbReference type="ARBA" id="ARBA00022741"/>
    </source>
</evidence>
<evidence type="ECO:0000313" key="7">
    <source>
        <dbReference type="Proteomes" id="UP000014680"/>
    </source>
</evidence>
<dbReference type="PANTHER" id="PTHR45756">
    <property type="entry name" value="PALMITOYLTRANSFERASE"/>
    <property type="match status" value="1"/>
</dbReference>
<dbReference type="SMART" id="SM00261">
    <property type="entry name" value="FU"/>
    <property type="match status" value="4"/>
</dbReference>
<dbReference type="InterPro" id="IPR006212">
    <property type="entry name" value="Furin_repeat"/>
</dbReference>
<dbReference type="InterPro" id="IPR008271">
    <property type="entry name" value="Ser/Thr_kinase_AS"/>
</dbReference>
<dbReference type="SUPFAM" id="SSF56112">
    <property type="entry name" value="Protein kinase-like (PK-like)"/>
    <property type="match status" value="1"/>
</dbReference>
<dbReference type="Gene3D" id="1.10.510.10">
    <property type="entry name" value="Transferase(Phosphotransferase) domain 1"/>
    <property type="match status" value="1"/>
</dbReference>
<protein>
    <submittedName>
        <fullName evidence="6">Protein serine/threonine kinase, putative</fullName>
        <ecNumber evidence="6">2.7.12.2</ecNumber>
    </submittedName>
</protein>
<dbReference type="InterPro" id="IPR011009">
    <property type="entry name" value="Kinase-like_dom_sf"/>
</dbReference>
<dbReference type="InterPro" id="IPR009030">
    <property type="entry name" value="Growth_fac_rcpt_cys_sf"/>
</dbReference>
<dbReference type="Pfam" id="PF00069">
    <property type="entry name" value="Pkinase"/>
    <property type="match status" value="1"/>
</dbReference>
<dbReference type="PROSITE" id="PS00108">
    <property type="entry name" value="PROTEIN_KINASE_ST"/>
    <property type="match status" value="1"/>
</dbReference>
<dbReference type="GO" id="GO:0005524">
    <property type="term" value="F:ATP binding"/>
    <property type="evidence" value="ECO:0007669"/>
    <property type="project" value="UniProtKB-UniRule"/>
</dbReference>
<evidence type="ECO:0000256" key="2">
    <source>
        <dbReference type="ARBA" id="ARBA00022840"/>
    </source>
</evidence>
<feature type="binding site" evidence="3">
    <location>
        <position position="1144"/>
    </location>
    <ligand>
        <name>ATP</name>
        <dbReference type="ChEBI" id="CHEBI:30616"/>
    </ligand>
</feature>
<dbReference type="InterPro" id="IPR000742">
    <property type="entry name" value="EGF"/>
</dbReference>
<proteinExistence type="predicted"/>
<dbReference type="SUPFAM" id="SSF57184">
    <property type="entry name" value="Growth factor receptor domain"/>
    <property type="match status" value="3"/>
</dbReference>
<dbReference type="SMART" id="SM00181">
    <property type="entry name" value="EGF"/>
    <property type="match status" value="4"/>
</dbReference>
<dbReference type="PANTHER" id="PTHR45756:SF1">
    <property type="entry name" value="PROTEIN KINASE DOMAIN CONTAINING PROTEIN"/>
    <property type="match status" value="1"/>
</dbReference>
<dbReference type="RefSeq" id="XP_004259738.1">
    <property type="nucleotide sequence ID" value="XM_004259690.1"/>
</dbReference>
<keyword evidence="1 3" id="KW-0547">Nucleotide-binding</keyword>
<evidence type="ECO:0000313" key="6">
    <source>
        <dbReference type="EMBL" id="ELP92967.1"/>
    </source>
</evidence>
<dbReference type="OrthoDB" id="300641at2759"/>
<evidence type="ECO:0000256" key="3">
    <source>
        <dbReference type="PROSITE-ProRule" id="PRU10141"/>
    </source>
</evidence>
<organism evidence="6 7">
    <name type="scientific">Entamoeba invadens IP1</name>
    <dbReference type="NCBI Taxonomy" id="370355"/>
    <lineage>
        <taxon>Eukaryota</taxon>
        <taxon>Amoebozoa</taxon>
        <taxon>Evosea</taxon>
        <taxon>Archamoebae</taxon>
        <taxon>Mastigamoebida</taxon>
        <taxon>Entamoebidae</taxon>
        <taxon>Entamoeba</taxon>
    </lineage>
</organism>
<dbReference type="Gene3D" id="3.30.200.20">
    <property type="entry name" value="Phosphorylase Kinase, domain 1"/>
    <property type="match status" value="1"/>
</dbReference>
<accession>L7FNX6</accession>
<evidence type="ECO:0000259" key="5">
    <source>
        <dbReference type="PROSITE" id="PS50011"/>
    </source>
</evidence>
<dbReference type="PROSITE" id="PS00107">
    <property type="entry name" value="PROTEIN_KINASE_ATP"/>
    <property type="match status" value="1"/>
</dbReference>
<keyword evidence="6" id="KW-0808">Transferase</keyword>
<dbReference type="KEGG" id="eiv:EIN_264010"/>
<feature type="transmembrane region" description="Helical" evidence="4">
    <location>
        <begin position="936"/>
        <end position="963"/>
    </location>
</feature>
<dbReference type="OMA" id="CISNDEL"/>
<evidence type="ECO:0000256" key="4">
    <source>
        <dbReference type="SAM" id="Phobius"/>
    </source>
</evidence>
<dbReference type="EMBL" id="KB206296">
    <property type="protein sequence ID" value="ELP92967.1"/>
    <property type="molecule type" value="Genomic_DNA"/>
</dbReference>
<dbReference type="Gene3D" id="2.10.220.10">
    <property type="entry name" value="Hormone Receptor, Insulin-like Growth Factor Receptor 1, Chain A, domain 2"/>
    <property type="match status" value="2"/>
</dbReference>
<name>L7FNX6_ENTIV</name>
<sequence length="1379" mass="155835">MKKKSKHRYFNFEQIPNFLKLTLLFVDFCLLLVSVKSQTKDTCQCVPIGDNEDAGFYSLTNSTCVYNANVFCFNNTFTFSGTNVYYEIITSGTFSIYLSDNSKFTTTSNLVISENSLISFMLPFHIGNSISIDNNSSTIINNHFSIAGKLLISNPKLDAPPLDLWDSMYLHLYHNYPGRLDFEIKNPIGNIDCFDVISMANNNSININSIPNHISSNDFPFNFTDGTAHLLSNKRLIRFCPTGTIKNTTVKCVLNQSLYTNNYTNGSPYGFDYPHCPCDDSSIDCHLYLSEKLSEYNFDSKQLAYTTLHINKNIKITNAKVIKTGMMSDDVVLDLNGDFASSKLSFSVGNVVVNQITNTQSTFQFNSATHQLVCTNDITSYITVKEEIGNIIINCSGIINPIELSGDKFVYITKEVRKIENILSGFILHEKPHMMIITLESENTVFGTPIFNNCMIITSISNENKCLKCNSKTRLLNDKCVDLDTNCQIYNANNQCSLCKNGYQLNEKLECIQSTNNCLIGTTEICYECNTNTLLSNGECYSNTECEYNDGNLCLKCHTGDYSTQCESCDTNCELCENGKCTLCKQNYLLNGDNVCEKDNISISQGNHVISCVDGYYIDNSLCYKCSSKNENSIKCNKMYELQCDTNYSLSEDEICETTICDDEEEVKDENGKCSFLVEGCTKMINEICVECDEDLYPNMDGECVSTMDEEIDNCLVMNNVGCLTCDIGYYTDGQICFECDENCTSCVSTSSQCISCKNGYYLGENNKCISNDELIKKCDKVAIVTSGCYQCRDGYYRVGLDCIECISNCSTCNTNSKCLTCNSTNYKTQDGDCIPQSSLIGCQLEVTQNGCSKCQNGYFTVKTNECAKCDDNCMTCSVSNTKCTSCHSNYILNQNKQCISMNKVYKCVKVANSKCSKCTFWHVPSESGTFCNTKAVWWFILIIIIFVLVIITMFVVCIYIILIKIQKNRHKKIIEKTTTVFSMSKSNIHFISLNDGIAVNKKEIVFNDGDEVNVNKKLRELICVGNTTKHNMKIQILTNTSQNEKFDIISNPQLIVLGKGEACEFEIFVTLFCTSKIQSSFLLVATAFDTQRIIYKEINFSLTAQLSTRLDPDELKEDKKLGEGSFGVVYKGTLRGNLVAIKKMKTFNENKSQLNEFENEVDMLDKFRSEYIVHFYGAVFIPNKICMVTEFAQFGSLQNLIENKNKEHIDMQLRVKFMRDGAKGILYLHENGILHRDIKPDNLLVFSLDFNERVNAKLTDFGSARNVNLLMTNMTFTKGIGTPKYMAPEILERNKYKKPADIYSFAITMLSCFAWDNPFPKTIYPFAWSIADEISVGKRPRLVNLLDKQYQVVIENAWKQEPKERSEIFVIIKQLESL</sequence>
<dbReference type="InterPro" id="IPR017441">
    <property type="entry name" value="Protein_kinase_ATP_BS"/>
</dbReference>